<organism evidence="2 3">
    <name type="scientific">Halobacillus naozhouensis</name>
    <dbReference type="NCBI Taxonomy" id="554880"/>
    <lineage>
        <taxon>Bacteria</taxon>
        <taxon>Bacillati</taxon>
        <taxon>Bacillota</taxon>
        <taxon>Bacilli</taxon>
        <taxon>Bacillales</taxon>
        <taxon>Bacillaceae</taxon>
        <taxon>Halobacillus</taxon>
    </lineage>
</organism>
<evidence type="ECO:0000256" key="1">
    <source>
        <dbReference type="SAM" id="MobiDB-lite"/>
    </source>
</evidence>
<dbReference type="EMBL" id="CP121671">
    <property type="protein sequence ID" value="WFT74134.1"/>
    <property type="molecule type" value="Genomic_DNA"/>
</dbReference>
<proteinExistence type="predicted"/>
<accession>A0ABY8IXW1</accession>
<reference evidence="2 3" key="1">
    <citation type="submission" date="2023-04" db="EMBL/GenBank/DDBJ databases">
        <title>Genome sequence of Halobacillus naozhouensis KACC 21980.</title>
        <authorList>
            <person name="Kim S."/>
            <person name="Heo J."/>
            <person name="Kwon S.-W."/>
        </authorList>
    </citation>
    <scope>NUCLEOTIDE SEQUENCE [LARGE SCALE GENOMIC DNA]</scope>
    <source>
        <strain evidence="2 3">KCTC 13234</strain>
    </source>
</reference>
<dbReference type="Proteomes" id="UP001221597">
    <property type="component" value="Chromosome"/>
</dbReference>
<gene>
    <name evidence="2" type="ORF">P9989_17450</name>
</gene>
<feature type="compositionally biased region" description="Basic and acidic residues" evidence="1">
    <location>
        <begin position="39"/>
        <end position="55"/>
    </location>
</feature>
<dbReference type="RefSeq" id="WP_283076138.1">
    <property type="nucleotide sequence ID" value="NZ_CP121671.1"/>
</dbReference>
<sequence>MISSDHIKSIKGAPFLLLSVLLLSGCSSGDHSESTSSSSDKEKEDQQVTHSREMD</sequence>
<feature type="compositionally biased region" description="Low complexity" evidence="1">
    <location>
        <begin position="27"/>
        <end position="38"/>
    </location>
</feature>
<protein>
    <submittedName>
        <fullName evidence="2">Uncharacterized protein</fullName>
    </submittedName>
</protein>
<feature type="region of interest" description="Disordered" evidence="1">
    <location>
        <begin position="27"/>
        <end position="55"/>
    </location>
</feature>
<evidence type="ECO:0000313" key="2">
    <source>
        <dbReference type="EMBL" id="WFT74134.1"/>
    </source>
</evidence>
<name>A0ABY8IXW1_9BACI</name>
<evidence type="ECO:0000313" key="3">
    <source>
        <dbReference type="Proteomes" id="UP001221597"/>
    </source>
</evidence>
<keyword evidence="3" id="KW-1185">Reference proteome</keyword>